<organism evidence="1 2">
    <name type="scientific">Naematelia encephala</name>
    <dbReference type="NCBI Taxonomy" id="71784"/>
    <lineage>
        <taxon>Eukaryota</taxon>
        <taxon>Fungi</taxon>
        <taxon>Dikarya</taxon>
        <taxon>Basidiomycota</taxon>
        <taxon>Agaricomycotina</taxon>
        <taxon>Tremellomycetes</taxon>
        <taxon>Tremellales</taxon>
        <taxon>Naemateliaceae</taxon>
        <taxon>Naematelia</taxon>
    </lineage>
</organism>
<proteinExistence type="predicted"/>
<sequence>MSKEVPPLSFLSFLLEHRAVNICQTDPYAIFYQLCQYSGSQLSSSHFCPMKDTRAYQAIHDGNRNRNRNLRNTMLDMERRRLMNS</sequence>
<evidence type="ECO:0000313" key="2">
    <source>
        <dbReference type="Proteomes" id="UP000193986"/>
    </source>
</evidence>
<accession>A0A1Y2BKX1</accession>
<reference evidence="1 2" key="1">
    <citation type="submission" date="2016-07" db="EMBL/GenBank/DDBJ databases">
        <title>Pervasive Adenine N6-methylation of Active Genes in Fungi.</title>
        <authorList>
            <consortium name="DOE Joint Genome Institute"/>
            <person name="Mondo S.J."/>
            <person name="Dannebaum R.O."/>
            <person name="Kuo R.C."/>
            <person name="Labutti K."/>
            <person name="Haridas S."/>
            <person name="Kuo A."/>
            <person name="Salamov A."/>
            <person name="Ahrendt S.R."/>
            <person name="Lipzen A."/>
            <person name="Sullivan W."/>
            <person name="Andreopoulos W.B."/>
            <person name="Clum A."/>
            <person name="Lindquist E."/>
            <person name="Daum C."/>
            <person name="Ramamoorthy G.K."/>
            <person name="Gryganskyi A."/>
            <person name="Culley D."/>
            <person name="Magnuson J.K."/>
            <person name="James T.Y."/>
            <person name="O'Malley M.A."/>
            <person name="Stajich J.E."/>
            <person name="Spatafora J.W."/>
            <person name="Visel A."/>
            <person name="Grigoriev I.V."/>
        </authorList>
    </citation>
    <scope>NUCLEOTIDE SEQUENCE [LARGE SCALE GENOMIC DNA]</scope>
    <source>
        <strain evidence="1 2">68-887.2</strain>
    </source>
</reference>
<comment type="caution">
    <text evidence="1">The sequence shown here is derived from an EMBL/GenBank/DDBJ whole genome shotgun (WGS) entry which is preliminary data.</text>
</comment>
<dbReference type="Proteomes" id="UP000193986">
    <property type="component" value="Unassembled WGS sequence"/>
</dbReference>
<dbReference type="InParanoid" id="A0A1Y2BKX1"/>
<keyword evidence="2" id="KW-1185">Reference proteome</keyword>
<dbReference type="AlphaFoldDB" id="A0A1Y2BKX1"/>
<dbReference type="EMBL" id="MCFC01000001">
    <property type="protein sequence ID" value="ORY35414.1"/>
    <property type="molecule type" value="Genomic_DNA"/>
</dbReference>
<name>A0A1Y2BKX1_9TREE</name>
<protein>
    <submittedName>
        <fullName evidence="1">Uncharacterized protein</fullName>
    </submittedName>
</protein>
<evidence type="ECO:0000313" key="1">
    <source>
        <dbReference type="EMBL" id="ORY35414.1"/>
    </source>
</evidence>
<gene>
    <name evidence="1" type="ORF">BCR39DRAFT_6474</name>
</gene>